<reference evidence="3 4" key="1">
    <citation type="journal article" date="2017" name="Curr. Biol.">
        <title>The Evolution of Venom by Co-option of Single-Copy Genes.</title>
        <authorList>
            <person name="Martinson E.O."/>
            <person name="Mrinalini"/>
            <person name="Kelkar Y.D."/>
            <person name="Chang C.H."/>
            <person name="Werren J.H."/>
        </authorList>
    </citation>
    <scope>NUCLEOTIDE SEQUENCE [LARGE SCALE GENOMIC DNA]</scope>
    <source>
        <strain evidence="3 4">Alberta</strain>
        <tissue evidence="3">Whole body</tissue>
    </source>
</reference>
<evidence type="ECO:0000313" key="4">
    <source>
        <dbReference type="Proteomes" id="UP000215335"/>
    </source>
</evidence>
<evidence type="ECO:0000259" key="2">
    <source>
        <dbReference type="PROSITE" id="PS50157"/>
    </source>
</evidence>
<dbReference type="Proteomes" id="UP000215335">
    <property type="component" value="Unassembled WGS sequence"/>
</dbReference>
<comment type="caution">
    <text evidence="3">The sequence shown here is derived from an EMBL/GenBank/DDBJ whole genome shotgun (WGS) entry which is preliminary data.</text>
</comment>
<dbReference type="AlphaFoldDB" id="A0A232F5Y3"/>
<protein>
    <recommendedName>
        <fullName evidence="2">C2H2-type domain-containing protein</fullName>
    </recommendedName>
</protein>
<keyword evidence="4" id="KW-1185">Reference proteome</keyword>
<accession>A0A232F5Y3</accession>
<dbReference type="Gene3D" id="3.30.160.60">
    <property type="entry name" value="Classic Zinc Finger"/>
    <property type="match status" value="1"/>
</dbReference>
<dbReference type="EMBL" id="NNAY01000919">
    <property type="protein sequence ID" value="OXU25900.1"/>
    <property type="molecule type" value="Genomic_DNA"/>
</dbReference>
<evidence type="ECO:0000313" key="3">
    <source>
        <dbReference type="EMBL" id="OXU25900.1"/>
    </source>
</evidence>
<proteinExistence type="predicted"/>
<evidence type="ECO:0000256" key="1">
    <source>
        <dbReference type="PROSITE-ProRule" id="PRU00042"/>
    </source>
</evidence>
<sequence>MYNKITTFIQYIFIADWNFVVFPDLNPSHIDARVTSYVDPLLDPLSCNLTSTNPYVAGIENSASRAPKKKNRNKGRYNCPNCDAVYNRSDNMRQHLTYACNKQPRFGCPYCSQRRKRTCEIYQHVRRLHSELAVACIDLEDPTSALLVPK</sequence>
<keyword evidence="1" id="KW-0862">Zinc</keyword>
<name>A0A232F5Y3_9HYME</name>
<keyword evidence="1" id="KW-0479">Metal-binding</keyword>
<dbReference type="PROSITE" id="PS50157">
    <property type="entry name" value="ZINC_FINGER_C2H2_2"/>
    <property type="match status" value="1"/>
</dbReference>
<gene>
    <name evidence="3" type="ORF">TSAR_011805</name>
</gene>
<dbReference type="InterPro" id="IPR013087">
    <property type="entry name" value="Znf_C2H2_type"/>
</dbReference>
<organism evidence="3 4">
    <name type="scientific">Trichomalopsis sarcophagae</name>
    <dbReference type="NCBI Taxonomy" id="543379"/>
    <lineage>
        <taxon>Eukaryota</taxon>
        <taxon>Metazoa</taxon>
        <taxon>Ecdysozoa</taxon>
        <taxon>Arthropoda</taxon>
        <taxon>Hexapoda</taxon>
        <taxon>Insecta</taxon>
        <taxon>Pterygota</taxon>
        <taxon>Neoptera</taxon>
        <taxon>Endopterygota</taxon>
        <taxon>Hymenoptera</taxon>
        <taxon>Apocrita</taxon>
        <taxon>Proctotrupomorpha</taxon>
        <taxon>Chalcidoidea</taxon>
        <taxon>Pteromalidae</taxon>
        <taxon>Pteromalinae</taxon>
        <taxon>Trichomalopsis</taxon>
    </lineage>
</organism>
<feature type="domain" description="C2H2-type" evidence="2">
    <location>
        <begin position="77"/>
        <end position="104"/>
    </location>
</feature>
<keyword evidence="1" id="KW-0863">Zinc-finger</keyword>
<dbReference type="GO" id="GO:0008270">
    <property type="term" value="F:zinc ion binding"/>
    <property type="evidence" value="ECO:0007669"/>
    <property type="project" value="UniProtKB-KW"/>
</dbReference>